<reference evidence="2 3" key="1">
    <citation type="submission" date="2016-08" db="EMBL/GenBank/DDBJ databases">
        <title>Draft genome sequence of allopolyploid Zygosaccharomyces rouxii.</title>
        <authorList>
            <person name="Watanabe J."/>
            <person name="Uehara K."/>
            <person name="Mogi Y."/>
            <person name="Tsukioka Y."/>
        </authorList>
    </citation>
    <scope>NUCLEOTIDE SEQUENCE [LARGE SCALE GENOMIC DNA]</scope>
    <source>
        <strain evidence="2 3">NBRC 110957</strain>
    </source>
</reference>
<dbReference type="InterPro" id="IPR043837">
    <property type="entry name" value="Mtf2-like_C"/>
</dbReference>
<proteinExistence type="predicted"/>
<comment type="caution">
    <text evidence="2">The sequence shown here is derived from an EMBL/GenBank/DDBJ whole genome shotgun (WGS) entry which is preliminary data.</text>
</comment>
<dbReference type="AlphaFoldDB" id="A0A1Q3A926"/>
<dbReference type="Proteomes" id="UP000187013">
    <property type="component" value="Unassembled WGS sequence"/>
</dbReference>
<evidence type="ECO:0000259" key="1">
    <source>
        <dbReference type="Pfam" id="PF19189"/>
    </source>
</evidence>
<evidence type="ECO:0000313" key="3">
    <source>
        <dbReference type="Proteomes" id="UP000187013"/>
    </source>
</evidence>
<dbReference type="PANTHER" id="PTHR39468">
    <property type="entry name" value="CHROMOSOME 7, WHOLE GENOME SHOTGUN SEQUENCE"/>
    <property type="match status" value="1"/>
</dbReference>
<accession>A0A1Q3A926</accession>
<dbReference type="PANTHER" id="PTHR39468:SF1">
    <property type="entry name" value="MTF2-LIKE C-TERMINAL DOMAIN-CONTAINING PROTEIN"/>
    <property type="match status" value="1"/>
</dbReference>
<gene>
    <name evidence="2" type="ORF">ZYGR_0AG02170</name>
</gene>
<dbReference type="EMBL" id="BDGX01000033">
    <property type="protein sequence ID" value="GAV52226.1"/>
    <property type="molecule type" value="Genomic_DNA"/>
</dbReference>
<sequence>MRRTLQNPQKIMFGLRSSLNSLKGSRSLSYCARCLQQQRDKIIPKNPTTTGHFKDEEDWTSVQERQVFDKIFEELASKQEMRYRNSQEILHQAQVANNNRRKDGVHVVFGKKKEELSPQDQKLKDFLESTGRKPKETSAKITRDDIRLKPVSLIEQTEDKPSLLPNLNSKFNEETLHDLKSRIQLKATLDTAMKPFINVLIERIETDYDFFRVVKELIAVYLQRDQQFDVGEQLISNKLISQIKTCCQNDPHNLPAPYQVTLPFTLVKLLTVDELNFPSYSKYTIASYIYQECKKSSDISLYLNVCNVDFYNVLLRLSWDNFREINQLKQLTTEMSINGIMGDLYTVEMLDKICHDLRYLNDDIPDEEETTENVANPSAVGVVWCRENALKLNQVETYLTRLKESLA</sequence>
<evidence type="ECO:0000313" key="2">
    <source>
        <dbReference type="EMBL" id="GAV52226.1"/>
    </source>
</evidence>
<dbReference type="Pfam" id="PF19189">
    <property type="entry name" value="Mtf2"/>
    <property type="match status" value="1"/>
</dbReference>
<feature type="domain" description="Mtf2-like C-terminal" evidence="1">
    <location>
        <begin position="187"/>
        <end position="404"/>
    </location>
</feature>
<dbReference type="GO" id="GO:0005739">
    <property type="term" value="C:mitochondrion"/>
    <property type="evidence" value="ECO:0007669"/>
    <property type="project" value="InterPro"/>
</dbReference>
<protein>
    <recommendedName>
        <fullName evidence="1">Mtf2-like C-terminal domain-containing protein</fullName>
    </recommendedName>
</protein>
<dbReference type="InterPro" id="IPR040009">
    <property type="entry name" value="Mtf2/C5D6.12-like"/>
</dbReference>
<dbReference type="OrthoDB" id="2444174at2759"/>
<name>A0A1Q3A926_ZYGRO</name>
<organism evidence="2 3">
    <name type="scientific">Zygosaccharomyces rouxii</name>
    <dbReference type="NCBI Taxonomy" id="4956"/>
    <lineage>
        <taxon>Eukaryota</taxon>
        <taxon>Fungi</taxon>
        <taxon>Dikarya</taxon>
        <taxon>Ascomycota</taxon>
        <taxon>Saccharomycotina</taxon>
        <taxon>Saccharomycetes</taxon>
        <taxon>Saccharomycetales</taxon>
        <taxon>Saccharomycetaceae</taxon>
        <taxon>Zygosaccharomyces</taxon>
    </lineage>
</organism>